<evidence type="ECO:0000313" key="2">
    <source>
        <dbReference type="Proteomes" id="UP001732700"/>
    </source>
</evidence>
<evidence type="ECO:0000313" key="1">
    <source>
        <dbReference type="EnsemblPlants" id="AVESA.00010b.r2.5CG0922670.1.CDS.1"/>
    </source>
</evidence>
<keyword evidence="2" id="KW-1185">Reference proteome</keyword>
<protein>
    <submittedName>
        <fullName evidence="1">Uncharacterized protein</fullName>
    </submittedName>
</protein>
<dbReference type="Proteomes" id="UP001732700">
    <property type="component" value="Chromosome 5C"/>
</dbReference>
<sequence>MCQRLDEDGGHIFLRCKAVKHVWRSLDNEDTRLLLCECASARQVTQQILSIALEKRSLAIILLWDCWRNKTNAGERTRSTVKSVSKSTRTWQNSSLTKCRLVNRSWRMKPGSSQRRISLRLILMQPAVRTHMKGHGDSLPGQMTGVLLQLVREI</sequence>
<reference evidence="1" key="1">
    <citation type="submission" date="2021-05" db="EMBL/GenBank/DDBJ databases">
        <authorList>
            <person name="Scholz U."/>
            <person name="Mascher M."/>
            <person name="Fiebig A."/>
        </authorList>
    </citation>
    <scope>NUCLEOTIDE SEQUENCE [LARGE SCALE GENOMIC DNA]</scope>
</reference>
<reference evidence="1" key="2">
    <citation type="submission" date="2025-09" db="UniProtKB">
        <authorList>
            <consortium name="EnsemblPlants"/>
        </authorList>
    </citation>
    <scope>IDENTIFICATION</scope>
</reference>
<accession>A0ACD5Y9W6</accession>
<name>A0ACD5Y9W6_AVESA</name>
<dbReference type="EnsemblPlants" id="AVESA.00010b.r2.5CG0922670.1">
    <property type="protein sequence ID" value="AVESA.00010b.r2.5CG0922670.1.CDS.1"/>
    <property type="gene ID" value="AVESA.00010b.r2.5CG0922670"/>
</dbReference>
<organism evidence="1 2">
    <name type="scientific">Avena sativa</name>
    <name type="common">Oat</name>
    <dbReference type="NCBI Taxonomy" id="4498"/>
    <lineage>
        <taxon>Eukaryota</taxon>
        <taxon>Viridiplantae</taxon>
        <taxon>Streptophyta</taxon>
        <taxon>Embryophyta</taxon>
        <taxon>Tracheophyta</taxon>
        <taxon>Spermatophyta</taxon>
        <taxon>Magnoliopsida</taxon>
        <taxon>Liliopsida</taxon>
        <taxon>Poales</taxon>
        <taxon>Poaceae</taxon>
        <taxon>BOP clade</taxon>
        <taxon>Pooideae</taxon>
        <taxon>Poodae</taxon>
        <taxon>Poeae</taxon>
        <taxon>Poeae Chloroplast Group 1 (Aveneae type)</taxon>
        <taxon>Aveninae</taxon>
        <taxon>Avena</taxon>
    </lineage>
</organism>
<proteinExistence type="predicted"/>